<protein>
    <recommendedName>
        <fullName evidence="3">F-box domain-containing protein</fullName>
    </recommendedName>
</protein>
<reference evidence="1" key="1">
    <citation type="submission" date="2020-11" db="EMBL/GenBank/DDBJ databases">
        <authorList>
            <consortium name="DOE Joint Genome Institute"/>
            <person name="Ahrendt S."/>
            <person name="Riley R."/>
            <person name="Andreopoulos W."/>
            <person name="Labutti K."/>
            <person name="Pangilinan J."/>
            <person name="Ruiz-Duenas F.J."/>
            <person name="Barrasa J.M."/>
            <person name="Sanchez-Garcia M."/>
            <person name="Camarero S."/>
            <person name="Miyauchi S."/>
            <person name="Serrano A."/>
            <person name="Linde D."/>
            <person name="Babiker R."/>
            <person name="Drula E."/>
            <person name="Ayuso-Fernandez I."/>
            <person name="Pacheco R."/>
            <person name="Padilla G."/>
            <person name="Ferreira P."/>
            <person name="Barriuso J."/>
            <person name="Kellner H."/>
            <person name="Castanera R."/>
            <person name="Alfaro M."/>
            <person name="Ramirez L."/>
            <person name="Pisabarro A.G."/>
            <person name="Kuo A."/>
            <person name="Tritt A."/>
            <person name="Lipzen A."/>
            <person name="He G."/>
            <person name="Yan M."/>
            <person name="Ng V."/>
            <person name="Cullen D."/>
            <person name="Martin F."/>
            <person name="Rosso M.-N."/>
            <person name="Henrissat B."/>
            <person name="Hibbett D."/>
            <person name="Martinez A.T."/>
            <person name="Grigoriev I.V."/>
        </authorList>
    </citation>
    <scope>NUCLEOTIDE SEQUENCE</scope>
    <source>
        <strain evidence="1">AH 40177</strain>
    </source>
</reference>
<keyword evidence="2" id="KW-1185">Reference proteome</keyword>
<dbReference type="OrthoDB" id="3266451at2759"/>
<organism evidence="1 2">
    <name type="scientific">Rhodocollybia butyracea</name>
    <dbReference type="NCBI Taxonomy" id="206335"/>
    <lineage>
        <taxon>Eukaryota</taxon>
        <taxon>Fungi</taxon>
        <taxon>Dikarya</taxon>
        <taxon>Basidiomycota</taxon>
        <taxon>Agaricomycotina</taxon>
        <taxon>Agaricomycetes</taxon>
        <taxon>Agaricomycetidae</taxon>
        <taxon>Agaricales</taxon>
        <taxon>Marasmiineae</taxon>
        <taxon>Omphalotaceae</taxon>
        <taxon>Rhodocollybia</taxon>
    </lineage>
</organism>
<gene>
    <name evidence="1" type="ORF">BDP27DRAFT_1432348</name>
</gene>
<evidence type="ECO:0008006" key="3">
    <source>
        <dbReference type="Google" id="ProtNLM"/>
    </source>
</evidence>
<proteinExistence type="predicted"/>
<comment type="caution">
    <text evidence="1">The sequence shown here is derived from an EMBL/GenBank/DDBJ whole genome shotgun (WGS) entry which is preliminary data.</text>
</comment>
<dbReference type="Gene3D" id="1.20.1280.50">
    <property type="match status" value="1"/>
</dbReference>
<accession>A0A9P5PAU8</accession>
<evidence type="ECO:0000313" key="1">
    <source>
        <dbReference type="EMBL" id="KAF9058750.1"/>
    </source>
</evidence>
<dbReference type="Proteomes" id="UP000772434">
    <property type="component" value="Unassembled WGS sequence"/>
</dbReference>
<name>A0A9P5PAU8_9AGAR</name>
<dbReference type="EMBL" id="JADNRY010000354">
    <property type="protein sequence ID" value="KAF9058750.1"/>
    <property type="molecule type" value="Genomic_DNA"/>
</dbReference>
<evidence type="ECO:0000313" key="2">
    <source>
        <dbReference type="Proteomes" id="UP000772434"/>
    </source>
</evidence>
<sequence length="554" mass="62551">MASVGPPCATRKSSNIRINLSAAELAQLENQLRSEFGPFVVSPERAEELKEILALADKDIDMYDSEIAHHQEQIMIAQAKKQPLITQHAKLRSLLSPMRRLSNEVLLHIFEYVCEENLLQSYPWFSNQPPLTELTSPAITYLPTMAISSVCSRWHVLALSSPSLWANIRVEMYSPAQDKATALVGFVDTVARFLDRSGDRPLSLSLYLLDTPNYEIEEPLLTMLTQHARRWETFTYSGDSSLTQHVTLSNLHFPLLVELDIGTFDDRDGISPDFNCFEHAPRLCTLGTPKMFTSKVPSHQLHHLILRDGHSRLVDMLHKCPLVKSLEVVGWEAYDPQSSEPYTSRTITSLSIIKGHEPSLELILLTFNLPSLNTFVLESYDMSSGYWATKTFISFISRSSCMITTFILYGMVLSDSDLLAALQVMPSLLHLVIEDSQLAQYRPIISNLIPRLIHHESTSISLVPKLHTLRLVSQCNNDNGTFDDSAFVSMVESRWFRPGSDRSAAMSLLGRTSIRSVFLRFEWREVDAEIYKPLRILDTEGLRVVVVDANGVQV</sequence>
<dbReference type="AlphaFoldDB" id="A0A9P5PAU8"/>